<evidence type="ECO:0000313" key="7">
    <source>
        <dbReference type="EMBL" id="KAK4541657.1"/>
    </source>
</evidence>
<dbReference type="InterPro" id="IPR036188">
    <property type="entry name" value="FAD/NAD-bd_sf"/>
</dbReference>
<gene>
    <name evidence="7" type="ORF">LTR36_007801</name>
</gene>
<keyword evidence="4" id="KW-0274">FAD</keyword>
<proteinExistence type="inferred from homology"/>
<keyword evidence="5" id="KW-0521">NADP</keyword>
<evidence type="ECO:0000256" key="3">
    <source>
        <dbReference type="ARBA" id="ARBA00022630"/>
    </source>
</evidence>
<dbReference type="EMBL" id="JAVFHQ010000050">
    <property type="protein sequence ID" value="KAK4541657.1"/>
    <property type="molecule type" value="Genomic_DNA"/>
</dbReference>
<dbReference type="GO" id="GO:0016491">
    <property type="term" value="F:oxidoreductase activity"/>
    <property type="evidence" value="ECO:0007669"/>
    <property type="project" value="UniProtKB-KW"/>
</dbReference>
<sequence>MADGSGVTIPAVSAISDSSAAAVQNITDVHQRYAAEREKRLRPDGLAQYIDVAQSDRFRHYQDDPWVDHAALNAQEAPLQDGSRTKILILGAGWSGLLFAVRLLEAGVGGADIRIVDSAGGFGGTWYWNRYPGLNCDIESYIYMPLLEELGYMPRDKYAFGPELREHADRIADHYGLRDKAAFRTEVKGMDWVESEKVWRVAMVQKRGPGDDENCDITVHAQFVFSASGVLNYPKVPKFAGLDAYKGHIFHTSRWDYNYTGGSPTEASLNNLKNKRVGIIGTGATAIQCVPRLAESAKELFVFQRTPAAVDVRGNRPTNPEQWATTIAAGEGWQAARRWNFLQHISNTTPRPAVDMVDDGWSHAPSISALFGAPGKGILQTPEAIGAHVTALHALDMERQERIRAHVDVVVADKATAAKLKAWYPTWCKRPTFHDEYLPTFNRPNVTLVDTDGKGVERLSEHGVIANGKEYELDCLILSTGFRSPFVGPAGLAGMVVKGRDGRSLDAKWAEGVATLHGVCSHDFPNLFWPGPSQAALDGSYAHSADQLARHVAYIVTEALKRGGDDVVVEATADAEEAWTMQIVARAAGFAATAGCTPSYYNGEGALDRIASDAERLKAARGAPYGDGFESYVKVIESWRREGGMEGLVLS</sequence>
<organism evidence="7 8">
    <name type="scientific">Oleoguttula mirabilis</name>
    <dbReference type="NCBI Taxonomy" id="1507867"/>
    <lineage>
        <taxon>Eukaryota</taxon>
        <taxon>Fungi</taxon>
        <taxon>Dikarya</taxon>
        <taxon>Ascomycota</taxon>
        <taxon>Pezizomycotina</taxon>
        <taxon>Dothideomycetes</taxon>
        <taxon>Dothideomycetidae</taxon>
        <taxon>Mycosphaerellales</taxon>
        <taxon>Teratosphaeriaceae</taxon>
        <taxon>Oleoguttula</taxon>
    </lineage>
</organism>
<dbReference type="AlphaFoldDB" id="A0AAV9JA67"/>
<evidence type="ECO:0000256" key="5">
    <source>
        <dbReference type="ARBA" id="ARBA00022857"/>
    </source>
</evidence>
<comment type="cofactor">
    <cofactor evidence="1">
        <name>FAD</name>
        <dbReference type="ChEBI" id="CHEBI:57692"/>
    </cofactor>
</comment>
<protein>
    <submittedName>
        <fullName evidence="7">Uncharacterized protein</fullName>
    </submittedName>
</protein>
<dbReference type="Proteomes" id="UP001324427">
    <property type="component" value="Unassembled WGS sequence"/>
</dbReference>
<evidence type="ECO:0000313" key="8">
    <source>
        <dbReference type="Proteomes" id="UP001324427"/>
    </source>
</evidence>
<dbReference type="Pfam" id="PF13450">
    <property type="entry name" value="NAD_binding_8"/>
    <property type="match status" value="1"/>
</dbReference>
<reference evidence="7 8" key="1">
    <citation type="submission" date="2021-11" db="EMBL/GenBank/DDBJ databases">
        <title>Black yeast isolated from Biological Soil Crust.</title>
        <authorList>
            <person name="Kurbessoian T."/>
        </authorList>
    </citation>
    <scope>NUCLEOTIDE SEQUENCE [LARGE SCALE GENOMIC DNA]</scope>
    <source>
        <strain evidence="7 8">CCFEE 5522</strain>
    </source>
</reference>
<dbReference type="SUPFAM" id="SSF51905">
    <property type="entry name" value="FAD/NAD(P)-binding domain"/>
    <property type="match status" value="1"/>
</dbReference>
<evidence type="ECO:0000256" key="2">
    <source>
        <dbReference type="ARBA" id="ARBA00010139"/>
    </source>
</evidence>
<evidence type="ECO:0000256" key="4">
    <source>
        <dbReference type="ARBA" id="ARBA00022827"/>
    </source>
</evidence>
<keyword evidence="6" id="KW-0560">Oxidoreductase</keyword>
<dbReference type="PANTHER" id="PTHR43098:SF2">
    <property type="entry name" value="FAD-BINDING MONOOXYGENASE AUSB-RELATED"/>
    <property type="match status" value="1"/>
</dbReference>
<dbReference type="PANTHER" id="PTHR43098">
    <property type="entry name" value="L-ORNITHINE N(5)-MONOOXYGENASE-RELATED"/>
    <property type="match status" value="1"/>
</dbReference>
<name>A0AAV9JA67_9PEZI</name>
<comment type="caution">
    <text evidence="7">The sequence shown here is derived from an EMBL/GenBank/DDBJ whole genome shotgun (WGS) entry which is preliminary data.</text>
</comment>
<keyword evidence="3" id="KW-0285">Flavoprotein</keyword>
<evidence type="ECO:0000256" key="1">
    <source>
        <dbReference type="ARBA" id="ARBA00001974"/>
    </source>
</evidence>
<comment type="similarity">
    <text evidence="2">Belongs to the FAD-binding monooxygenase family.</text>
</comment>
<evidence type="ECO:0000256" key="6">
    <source>
        <dbReference type="ARBA" id="ARBA00023002"/>
    </source>
</evidence>
<accession>A0AAV9JA67</accession>
<keyword evidence="8" id="KW-1185">Reference proteome</keyword>
<dbReference type="Gene3D" id="3.50.50.60">
    <property type="entry name" value="FAD/NAD(P)-binding domain"/>
    <property type="match status" value="3"/>
</dbReference>
<dbReference type="InterPro" id="IPR050775">
    <property type="entry name" value="FAD-binding_Monooxygenases"/>
</dbReference>